<evidence type="ECO:0000313" key="2">
    <source>
        <dbReference type="EMBL" id="KAJ8405807.1"/>
    </source>
</evidence>
<evidence type="ECO:0000256" key="1">
    <source>
        <dbReference type="SAM" id="MobiDB-lite"/>
    </source>
</evidence>
<name>A0AAD7WQR7_9TELE</name>
<dbReference type="EMBL" id="JAINUG010000046">
    <property type="protein sequence ID" value="KAJ8405807.1"/>
    <property type="molecule type" value="Genomic_DNA"/>
</dbReference>
<dbReference type="AlphaFoldDB" id="A0AAD7WQR7"/>
<proteinExistence type="predicted"/>
<accession>A0AAD7WQR7</accession>
<dbReference type="Proteomes" id="UP001221898">
    <property type="component" value="Unassembled WGS sequence"/>
</dbReference>
<organism evidence="2 3">
    <name type="scientific">Aldrovandia affinis</name>
    <dbReference type="NCBI Taxonomy" id="143900"/>
    <lineage>
        <taxon>Eukaryota</taxon>
        <taxon>Metazoa</taxon>
        <taxon>Chordata</taxon>
        <taxon>Craniata</taxon>
        <taxon>Vertebrata</taxon>
        <taxon>Euteleostomi</taxon>
        <taxon>Actinopterygii</taxon>
        <taxon>Neopterygii</taxon>
        <taxon>Teleostei</taxon>
        <taxon>Notacanthiformes</taxon>
        <taxon>Halosauridae</taxon>
        <taxon>Aldrovandia</taxon>
    </lineage>
</organism>
<reference evidence="2" key="1">
    <citation type="journal article" date="2023" name="Science">
        <title>Genome structures resolve the early diversification of teleost fishes.</title>
        <authorList>
            <person name="Parey E."/>
            <person name="Louis A."/>
            <person name="Montfort J."/>
            <person name="Bouchez O."/>
            <person name="Roques C."/>
            <person name="Iampietro C."/>
            <person name="Lluch J."/>
            <person name="Castinel A."/>
            <person name="Donnadieu C."/>
            <person name="Desvignes T."/>
            <person name="Floi Bucao C."/>
            <person name="Jouanno E."/>
            <person name="Wen M."/>
            <person name="Mejri S."/>
            <person name="Dirks R."/>
            <person name="Jansen H."/>
            <person name="Henkel C."/>
            <person name="Chen W.J."/>
            <person name="Zahm M."/>
            <person name="Cabau C."/>
            <person name="Klopp C."/>
            <person name="Thompson A.W."/>
            <person name="Robinson-Rechavi M."/>
            <person name="Braasch I."/>
            <person name="Lecointre G."/>
            <person name="Bobe J."/>
            <person name="Postlethwait J.H."/>
            <person name="Berthelot C."/>
            <person name="Roest Crollius H."/>
            <person name="Guiguen Y."/>
        </authorList>
    </citation>
    <scope>NUCLEOTIDE SEQUENCE</scope>
    <source>
        <strain evidence="2">NC1722</strain>
    </source>
</reference>
<feature type="region of interest" description="Disordered" evidence="1">
    <location>
        <begin position="40"/>
        <end position="62"/>
    </location>
</feature>
<gene>
    <name evidence="2" type="ORF">AAFF_G00312440</name>
</gene>
<comment type="caution">
    <text evidence="2">The sequence shown here is derived from an EMBL/GenBank/DDBJ whole genome shotgun (WGS) entry which is preliminary data.</text>
</comment>
<evidence type="ECO:0000313" key="3">
    <source>
        <dbReference type="Proteomes" id="UP001221898"/>
    </source>
</evidence>
<keyword evidence="3" id="KW-1185">Reference proteome</keyword>
<protein>
    <submittedName>
        <fullName evidence="2">Uncharacterized protein</fullName>
    </submittedName>
</protein>
<sequence>MHFNPQVYICVDCSASPQEATLPRTHKGCGTLYQGSEREDVGKLKPSIRSAGPCDQLSASGGGRVASLQRGEVPLVSNRLFHALTDTGAPPSPGTGTDPQQSLTDAFLTLALTIAP</sequence>